<feature type="region of interest" description="Disordered" evidence="2">
    <location>
        <begin position="191"/>
        <end position="228"/>
    </location>
</feature>
<sequence>MADIVCPKCSTLYRISDSQLAKASKLRCKKCSTVFQLQDSMPPESLSSPEPASELAETSDAGANTLDFDFSALPFRHSESASEPETPEDYGDSDSATITHQGGFSFDMNHEFGSAAEEDLQTTDEDIHNSAPPVPASGTGEDEFSGFSLAGGDDEQDLSELPTVDFAFRVASPGDSSEEPEDYDARDWAEEEGQALEEHEQAETLEAGNSIDDPLKEESGDEEYDRRLPEDDLSNCCIDSLAMGLPRCELCGRELGRHNSRYAQNLQRLRRDQLKEDLIESDVQISFSEEGTGPRHETPVSTTEDFSDVEDALDALADGTFQQKVKRREAKKNLAKTVKIFLEVTAVLCVLAALAFIFLLPSRQEKLHARYEEFMTQGGNDGHALSQLFLDSVAQKDESLFHKVSIMKTLPAYTSGEVISVGEPEQDMSQGALARRCDELEAGIAGLEQQISDKTGELKAYESENLSVILLEERIKQTTKKLANLTEEYEQKDSESSKKLQRLRKELQNAENEIAEQRRISRKFIDAIDQVGRALYENSISRKEYLSEQKVRLVRQIQDEEPRYQERRQALDEEYEPELTKVKKRLATEQAQLKKAHLLNDADRSPVVSLRKELKQLSEQLVAQKAQLRKITGQLDEVLSFFDPQVRQQLTTRRQEAEFWSTTRYVAAQVKTENGEGTQQISIALKRYRAVLPDKNFHSRWFVEKSGE</sequence>
<dbReference type="InterPro" id="IPR011723">
    <property type="entry name" value="Znf/thioredoxin_put"/>
</dbReference>
<dbReference type="EMBL" id="PDPS01000028">
    <property type="protein sequence ID" value="PID57248.1"/>
    <property type="molecule type" value="Genomic_DNA"/>
</dbReference>
<feature type="transmembrane region" description="Helical" evidence="3">
    <location>
        <begin position="340"/>
        <end position="360"/>
    </location>
</feature>
<reference evidence="5 6" key="1">
    <citation type="submission" date="2017-10" db="EMBL/GenBank/DDBJ databases">
        <title>Novel microbial diversity and functional potential in the marine mammal oral microbiome.</title>
        <authorList>
            <person name="Dudek N.K."/>
            <person name="Sun C.L."/>
            <person name="Burstein D."/>
            <person name="Kantor R.S."/>
            <person name="Aliaga Goltsman D.S."/>
            <person name="Bik E.M."/>
            <person name="Thomas B.C."/>
            <person name="Banfield J.F."/>
            <person name="Relman D.A."/>
        </authorList>
    </citation>
    <scope>NUCLEOTIDE SEQUENCE [LARGE SCALE GENOMIC DNA]</scope>
    <source>
        <strain evidence="5">DOLZORAL124_49_17</strain>
    </source>
</reference>
<accession>A0A2G6E641</accession>
<evidence type="ECO:0000313" key="6">
    <source>
        <dbReference type="Proteomes" id="UP000229740"/>
    </source>
</evidence>
<organism evidence="5 6">
    <name type="scientific">candidate division KSB3 bacterium</name>
    <dbReference type="NCBI Taxonomy" id="2044937"/>
    <lineage>
        <taxon>Bacteria</taxon>
        <taxon>candidate division KSB3</taxon>
    </lineage>
</organism>
<feature type="coiled-coil region" evidence="1">
    <location>
        <begin position="607"/>
        <end position="634"/>
    </location>
</feature>
<keyword evidence="3" id="KW-0812">Transmembrane</keyword>
<protein>
    <recommendedName>
        <fullName evidence="4">Zinc finger/thioredoxin putative domain-containing protein</fullName>
    </recommendedName>
</protein>
<gene>
    <name evidence="5" type="ORF">CSB45_08460</name>
</gene>
<comment type="caution">
    <text evidence="5">The sequence shown here is derived from an EMBL/GenBank/DDBJ whole genome shotgun (WGS) entry which is preliminary data.</text>
</comment>
<dbReference type="NCBIfam" id="TIGR02098">
    <property type="entry name" value="MJ0042_CXXC"/>
    <property type="match status" value="1"/>
</dbReference>
<feature type="region of interest" description="Disordered" evidence="2">
    <location>
        <begin position="77"/>
        <end position="157"/>
    </location>
</feature>
<feature type="coiled-coil region" evidence="1">
    <location>
        <begin position="437"/>
        <end position="527"/>
    </location>
</feature>
<dbReference type="Proteomes" id="UP000229740">
    <property type="component" value="Unassembled WGS sequence"/>
</dbReference>
<evidence type="ECO:0000256" key="3">
    <source>
        <dbReference type="SAM" id="Phobius"/>
    </source>
</evidence>
<evidence type="ECO:0000313" key="5">
    <source>
        <dbReference type="EMBL" id="PID57248.1"/>
    </source>
</evidence>
<evidence type="ECO:0000256" key="1">
    <source>
        <dbReference type="SAM" id="Coils"/>
    </source>
</evidence>
<dbReference type="AlphaFoldDB" id="A0A2G6E641"/>
<keyword evidence="3" id="KW-0472">Membrane</keyword>
<keyword evidence="1" id="KW-0175">Coiled coil</keyword>
<evidence type="ECO:0000259" key="4">
    <source>
        <dbReference type="Pfam" id="PF13717"/>
    </source>
</evidence>
<feature type="region of interest" description="Disordered" evidence="2">
    <location>
        <begin position="39"/>
        <end position="63"/>
    </location>
</feature>
<proteinExistence type="predicted"/>
<keyword evidence="3" id="KW-1133">Transmembrane helix</keyword>
<feature type="compositionally biased region" description="Basic and acidic residues" evidence="2">
    <location>
        <begin position="213"/>
        <end position="228"/>
    </location>
</feature>
<name>A0A2G6E641_9BACT</name>
<feature type="compositionally biased region" description="Low complexity" evidence="2">
    <location>
        <begin position="42"/>
        <end position="56"/>
    </location>
</feature>
<feature type="domain" description="Zinc finger/thioredoxin putative" evidence="4">
    <location>
        <begin position="4"/>
        <end position="35"/>
    </location>
</feature>
<dbReference type="Pfam" id="PF13717">
    <property type="entry name" value="Zn_ribbon_4"/>
    <property type="match status" value="1"/>
</dbReference>
<evidence type="ECO:0000256" key="2">
    <source>
        <dbReference type="SAM" id="MobiDB-lite"/>
    </source>
</evidence>